<keyword evidence="3" id="KW-1185">Reference proteome</keyword>
<proteinExistence type="predicted"/>
<keyword evidence="1" id="KW-0472">Membrane</keyword>
<dbReference type="Proteomes" id="UP000642829">
    <property type="component" value="Unassembled WGS sequence"/>
</dbReference>
<evidence type="ECO:0000256" key="1">
    <source>
        <dbReference type="SAM" id="Phobius"/>
    </source>
</evidence>
<feature type="transmembrane region" description="Helical" evidence="1">
    <location>
        <begin position="37"/>
        <end position="58"/>
    </location>
</feature>
<feature type="transmembrane region" description="Helical" evidence="1">
    <location>
        <begin position="208"/>
        <end position="229"/>
    </location>
</feature>
<keyword evidence="1" id="KW-1133">Transmembrane helix</keyword>
<gene>
    <name evidence="2" type="ORF">GCM10007047_26850</name>
</gene>
<name>A0A8J3DD52_9BACT</name>
<keyword evidence="1" id="KW-0812">Transmembrane</keyword>
<feature type="transmembrane region" description="Helical" evidence="1">
    <location>
        <begin position="6"/>
        <end position="25"/>
    </location>
</feature>
<comment type="caution">
    <text evidence="2">The sequence shown here is derived from an EMBL/GenBank/DDBJ whole genome shotgun (WGS) entry which is preliminary data.</text>
</comment>
<reference evidence="2" key="2">
    <citation type="submission" date="2020-09" db="EMBL/GenBank/DDBJ databases">
        <authorList>
            <person name="Sun Q."/>
            <person name="Kim S."/>
        </authorList>
    </citation>
    <scope>NUCLEOTIDE SEQUENCE</scope>
    <source>
        <strain evidence="2">KCTC 12870</strain>
    </source>
</reference>
<evidence type="ECO:0000313" key="2">
    <source>
        <dbReference type="EMBL" id="GHC08239.1"/>
    </source>
</evidence>
<dbReference type="EMBL" id="BMXG01000019">
    <property type="protein sequence ID" value="GHC08239.1"/>
    <property type="molecule type" value="Genomic_DNA"/>
</dbReference>
<feature type="transmembrane region" description="Helical" evidence="1">
    <location>
        <begin position="175"/>
        <end position="196"/>
    </location>
</feature>
<dbReference type="AlphaFoldDB" id="A0A8J3DD52"/>
<feature type="transmembrane region" description="Helical" evidence="1">
    <location>
        <begin position="133"/>
        <end position="155"/>
    </location>
</feature>
<sequence>MSWWLGLIFIIGSICFVLGTVPVAFPEVLSVFGLPTYNFDLVCFIGSLWFTLGSYLLLLEALNADLDATLQLKAHEAARYLEGQVEKCPDKRIRWFGWEPKRLDFLIAAVQLTGAIIFNINCGMGLVDGLNWVWADILIWTPSTVASCCFLTASYLGVMEVAHSRWSWLWWDISWWINFFSLLGSLGFLISSLVGYFGEGPVVLPQWFGNYFALMMGSWFFLFGTYLMVPELSVEESA</sequence>
<feature type="transmembrane region" description="Helical" evidence="1">
    <location>
        <begin position="105"/>
        <end position="126"/>
    </location>
</feature>
<evidence type="ECO:0000313" key="3">
    <source>
        <dbReference type="Proteomes" id="UP000642829"/>
    </source>
</evidence>
<organism evidence="2 3">
    <name type="scientific">Cerasicoccus arenae</name>
    <dbReference type="NCBI Taxonomy" id="424488"/>
    <lineage>
        <taxon>Bacteria</taxon>
        <taxon>Pseudomonadati</taxon>
        <taxon>Verrucomicrobiota</taxon>
        <taxon>Opitutia</taxon>
        <taxon>Puniceicoccales</taxon>
        <taxon>Cerasicoccaceae</taxon>
        <taxon>Cerasicoccus</taxon>
    </lineage>
</organism>
<protein>
    <submittedName>
        <fullName evidence="2">Uncharacterized protein</fullName>
    </submittedName>
</protein>
<accession>A0A8J3DD52</accession>
<reference evidence="2" key="1">
    <citation type="journal article" date="2014" name="Int. J. Syst. Evol. Microbiol.">
        <title>Complete genome sequence of Corynebacterium casei LMG S-19264T (=DSM 44701T), isolated from a smear-ripened cheese.</title>
        <authorList>
            <consortium name="US DOE Joint Genome Institute (JGI-PGF)"/>
            <person name="Walter F."/>
            <person name="Albersmeier A."/>
            <person name="Kalinowski J."/>
            <person name="Ruckert C."/>
        </authorList>
    </citation>
    <scope>NUCLEOTIDE SEQUENCE</scope>
    <source>
        <strain evidence="2">KCTC 12870</strain>
    </source>
</reference>